<evidence type="ECO:0000313" key="15">
    <source>
        <dbReference type="EMBL" id="WPX97050.1"/>
    </source>
</evidence>
<proteinExistence type="inferred from homology"/>
<dbReference type="PANTHER" id="PTHR42724:SF1">
    <property type="entry name" value="TETRAACYLDISACCHARIDE 4'-KINASE, MITOCHONDRIAL-RELATED"/>
    <property type="match status" value="1"/>
</dbReference>
<comment type="similarity">
    <text evidence="13">Belongs to the LpxK family.</text>
</comment>
<evidence type="ECO:0000256" key="5">
    <source>
        <dbReference type="ARBA" id="ARBA00022516"/>
    </source>
</evidence>
<keyword evidence="16" id="KW-1185">Reference proteome</keyword>
<keyword evidence="14" id="KW-0812">Transmembrane</keyword>
<dbReference type="InterPro" id="IPR003758">
    <property type="entry name" value="LpxK"/>
</dbReference>
<comment type="catalytic activity">
    <reaction evidence="13">
        <text>a lipid A disaccharide + ATP = a lipid IVA + ADP + H(+)</text>
        <dbReference type="Rhea" id="RHEA:67840"/>
        <dbReference type="ChEBI" id="CHEBI:15378"/>
        <dbReference type="ChEBI" id="CHEBI:30616"/>
        <dbReference type="ChEBI" id="CHEBI:176343"/>
        <dbReference type="ChEBI" id="CHEBI:176425"/>
        <dbReference type="ChEBI" id="CHEBI:456216"/>
        <dbReference type="EC" id="2.7.1.130"/>
    </reaction>
</comment>
<keyword evidence="10 13" id="KW-0067">ATP-binding</keyword>
<comment type="pathway">
    <text evidence="2 13">Glycolipid biosynthesis; lipid IV(A) biosynthesis; lipid IV(A) from (3R)-3-hydroxytetradecanoyl-[acyl-carrier-protein] and UDP-N-acetyl-alpha-D-glucosamine: step 6/6.</text>
</comment>
<keyword evidence="11 13" id="KW-0443">Lipid metabolism</keyword>
<evidence type="ECO:0000256" key="7">
    <source>
        <dbReference type="ARBA" id="ARBA00022679"/>
    </source>
</evidence>
<evidence type="ECO:0000256" key="9">
    <source>
        <dbReference type="ARBA" id="ARBA00022777"/>
    </source>
</evidence>
<dbReference type="SUPFAM" id="SSF52540">
    <property type="entry name" value="P-loop containing nucleoside triphosphate hydrolases"/>
    <property type="match status" value="1"/>
</dbReference>
<sequence length="333" mass="37970">MRTIDKLANYIQSTLWFRVTLINYLLLPFSLVYSLIRNLRYYFFQTPVHFKSKVICVGNSVSGGAGKTPVVIRLAILLKEGDKKVAVVARGYKGVLSNSKEAIKVDLDKHSYREVGDETMLVAKYADVFISANRALAIKEAQKYGAEIIILDDGFQDNTIHKDLSILVISSAEIKNKFLIPAGPMRESLNTSLKKADIVIVPENKQYALQGKYLVGKEVLKQGQVISNAKELEGNQYILLCAIAQPDRVVTTARELGAIIKKKHFYPDHYSFSERELKVIYKQAQKYNCKVLTTTKDYVRLPQDYLEDTAVLKYYVEFDDEEKLREKIYNLFD</sequence>
<evidence type="ECO:0000256" key="14">
    <source>
        <dbReference type="SAM" id="Phobius"/>
    </source>
</evidence>
<keyword evidence="6 13" id="KW-0441">Lipid A biosynthesis</keyword>
<keyword evidence="14" id="KW-1133">Transmembrane helix</keyword>
<keyword evidence="5 13" id="KW-0444">Lipid biosynthesis</keyword>
<reference evidence="15 16" key="1">
    <citation type="submission" date="2022-11" db="EMBL/GenBank/DDBJ databases">
        <title>Host association and intracellularity evolved multiple times independently in the Rickettsiales.</title>
        <authorList>
            <person name="Castelli M."/>
            <person name="Nardi T."/>
            <person name="Gammuto L."/>
            <person name="Bellinzona G."/>
            <person name="Sabaneyeva E."/>
            <person name="Potekhin A."/>
            <person name="Serra V."/>
            <person name="Petroni G."/>
            <person name="Sassera D."/>
        </authorList>
    </citation>
    <scope>NUCLEOTIDE SEQUENCE [LARGE SCALE GENOMIC DNA]</scope>
    <source>
        <strain evidence="15 16">NDG2</strain>
    </source>
</reference>
<dbReference type="Pfam" id="PF02606">
    <property type="entry name" value="LpxK"/>
    <property type="match status" value="1"/>
</dbReference>
<evidence type="ECO:0000256" key="1">
    <source>
        <dbReference type="ARBA" id="ARBA00002274"/>
    </source>
</evidence>
<name>A0ABZ0UQ67_9RICK</name>
<keyword evidence="9 13" id="KW-0418">Kinase</keyword>
<evidence type="ECO:0000256" key="12">
    <source>
        <dbReference type="ARBA" id="ARBA00029757"/>
    </source>
</evidence>
<evidence type="ECO:0000256" key="10">
    <source>
        <dbReference type="ARBA" id="ARBA00022840"/>
    </source>
</evidence>
<protein>
    <recommendedName>
        <fullName evidence="4 13">Tetraacyldisaccharide 4'-kinase</fullName>
        <ecNumber evidence="3 13">2.7.1.130</ecNumber>
    </recommendedName>
    <alternativeName>
        <fullName evidence="12 13">Lipid A 4'-kinase</fullName>
    </alternativeName>
</protein>
<dbReference type="EC" id="2.7.1.130" evidence="3 13"/>
<evidence type="ECO:0000256" key="2">
    <source>
        <dbReference type="ARBA" id="ARBA00004870"/>
    </source>
</evidence>
<dbReference type="RefSeq" id="WP_323732692.1">
    <property type="nucleotide sequence ID" value="NZ_CP110820.1"/>
</dbReference>
<dbReference type="HAMAP" id="MF_00409">
    <property type="entry name" value="LpxK"/>
    <property type="match status" value="1"/>
</dbReference>
<dbReference type="Proteomes" id="UP001327219">
    <property type="component" value="Chromosome"/>
</dbReference>
<dbReference type="NCBIfam" id="TIGR00682">
    <property type="entry name" value="lpxK"/>
    <property type="match status" value="1"/>
</dbReference>
<keyword evidence="7 13" id="KW-0808">Transferase</keyword>
<comment type="function">
    <text evidence="1 13">Transfers the gamma-phosphate of ATP to the 4'-position of a tetraacyldisaccharide 1-phosphate intermediate (termed DS-1-P) to form tetraacyldisaccharide 1,4'-bis-phosphate (lipid IVA).</text>
</comment>
<evidence type="ECO:0000256" key="13">
    <source>
        <dbReference type="HAMAP-Rule" id="MF_00409"/>
    </source>
</evidence>
<dbReference type="InterPro" id="IPR027417">
    <property type="entry name" value="P-loop_NTPase"/>
</dbReference>
<keyword evidence="8 13" id="KW-0547">Nucleotide-binding</keyword>
<organism evidence="15 16">
    <name type="scientific">Candidatus Bandiella euplotis</name>
    <dbReference type="NCBI Taxonomy" id="1664265"/>
    <lineage>
        <taxon>Bacteria</taxon>
        <taxon>Pseudomonadati</taxon>
        <taxon>Pseudomonadota</taxon>
        <taxon>Alphaproteobacteria</taxon>
        <taxon>Rickettsiales</taxon>
        <taxon>Candidatus Midichloriaceae</taxon>
        <taxon>Candidatus Bandiella</taxon>
    </lineage>
</organism>
<keyword evidence="14" id="KW-0472">Membrane</keyword>
<evidence type="ECO:0000313" key="16">
    <source>
        <dbReference type="Proteomes" id="UP001327219"/>
    </source>
</evidence>
<evidence type="ECO:0000256" key="4">
    <source>
        <dbReference type="ARBA" id="ARBA00016436"/>
    </source>
</evidence>
<evidence type="ECO:0000256" key="3">
    <source>
        <dbReference type="ARBA" id="ARBA00012071"/>
    </source>
</evidence>
<evidence type="ECO:0000256" key="11">
    <source>
        <dbReference type="ARBA" id="ARBA00023098"/>
    </source>
</evidence>
<feature type="binding site" evidence="13">
    <location>
        <begin position="61"/>
        <end position="68"/>
    </location>
    <ligand>
        <name>ATP</name>
        <dbReference type="ChEBI" id="CHEBI:30616"/>
    </ligand>
</feature>
<feature type="transmembrane region" description="Helical" evidence="14">
    <location>
        <begin position="15"/>
        <end position="36"/>
    </location>
</feature>
<gene>
    <name evidence="13" type="primary">lpxK</name>
    <name evidence="15" type="ORF">Bandiella_01191</name>
</gene>
<dbReference type="EMBL" id="CP110820">
    <property type="protein sequence ID" value="WPX97050.1"/>
    <property type="molecule type" value="Genomic_DNA"/>
</dbReference>
<accession>A0ABZ0UQ67</accession>
<evidence type="ECO:0000256" key="8">
    <source>
        <dbReference type="ARBA" id="ARBA00022741"/>
    </source>
</evidence>
<dbReference type="PANTHER" id="PTHR42724">
    <property type="entry name" value="TETRAACYLDISACCHARIDE 4'-KINASE"/>
    <property type="match status" value="1"/>
</dbReference>
<evidence type="ECO:0000256" key="6">
    <source>
        <dbReference type="ARBA" id="ARBA00022556"/>
    </source>
</evidence>